<name>A0AB34KTR5_9PEZI</name>
<dbReference type="GeneID" id="96004631"/>
<sequence>MRLHNSCIPSHVMFSLRAARHCHSFPLLRRPLGSLRAPLARSGITETLARQQRLSQPCGATRFVATRSPVAAATKARLNSIISSLDLLNVYQGGQIATLMTGMTRLVTIVVFGLGCFTVAPRMYFSPDHSMWWVPGVIVGSAIPLAAFAMLSAPYVSTIRVLLPSAAKKNQEALMRFAEKTPPETKIMIQSMRWLPWPTHKEMFFGDLRRLPGVNLSANLEHVPLGREKQVAQAPTYLGGRLALRMYGKYWVNMTARNKSFAPGVWEKMWEQIPIKGQEPVKAASTAAKPVVMANRPAPVTAGAAGGKGQRPPPPPKAKGMKARR</sequence>
<dbReference type="Proteomes" id="UP000803884">
    <property type="component" value="Unassembled WGS sequence"/>
</dbReference>
<keyword evidence="2" id="KW-0812">Transmembrane</keyword>
<comment type="caution">
    <text evidence="3">The sequence shown here is derived from an EMBL/GenBank/DDBJ whole genome shotgun (WGS) entry which is preliminary data.</text>
</comment>
<dbReference type="AlphaFoldDB" id="A0AB34KTR5"/>
<evidence type="ECO:0000256" key="1">
    <source>
        <dbReference type="SAM" id="MobiDB-lite"/>
    </source>
</evidence>
<feature type="transmembrane region" description="Helical" evidence="2">
    <location>
        <begin position="106"/>
        <end position="125"/>
    </location>
</feature>
<reference evidence="3 4" key="1">
    <citation type="journal article" date="2020" name="Microbiol. Resour. Announc.">
        <title>Draft Genome Sequence of a Cladosporium Species Isolated from the Mesophotic Ascidian Didemnum maculosum.</title>
        <authorList>
            <person name="Gioti A."/>
            <person name="Siaperas R."/>
            <person name="Nikolaivits E."/>
            <person name="Le Goff G."/>
            <person name="Ouazzani J."/>
            <person name="Kotoulas G."/>
            <person name="Topakas E."/>
        </authorList>
    </citation>
    <scope>NUCLEOTIDE SEQUENCE [LARGE SCALE GENOMIC DNA]</scope>
    <source>
        <strain evidence="3 4">TM138-S3</strain>
    </source>
</reference>
<feature type="transmembrane region" description="Helical" evidence="2">
    <location>
        <begin position="131"/>
        <end position="151"/>
    </location>
</feature>
<evidence type="ECO:0000256" key="2">
    <source>
        <dbReference type="SAM" id="Phobius"/>
    </source>
</evidence>
<dbReference type="EMBL" id="JAAQHG020000008">
    <property type="protein sequence ID" value="KAL1588148.1"/>
    <property type="molecule type" value="Genomic_DNA"/>
</dbReference>
<dbReference type="RefSeq" id="XP_069231253.1">
    <property type="nucleotide sequence ID" value="XM_069371793.1"/>
</dbReference>
<organism evidence="3 4">
    <name type="scientific">Cladosporium halotolerans</name>
    <dbReference type="NCBI Taxonomy" id="1052096"/>
    <lineage>
        <taxon>Eukaryota</taxon>
        <taxon>Fungi</taxon>
        <taxon>Dikarya</taxon>
        <taxon>Ascomycota</taxon>
        <taxon>Pezizomycotina</taxon>
        <taxon>Dothideomycetes</taxon>
        <taxon>Dothideomycetidae</taxon>
        <taxon>Cladosporiales</taxon>
        <taxon>Cladosporiaceae</taxon>
        <taxon>Cladosporium</taxon>
    </lineage>
</organism>
<evidence type="ECO:0000313" key="4">
    <source>
        <dbReference type="Proteomes" id="UP000803884"/>
    </source>
</evidence>
<gene>
    <name evidence="3" type="ORF">WHR41_03187</name>
</gene>
<proteinExistence type="predicted"/>
<evidence type="ECO:0000313" key="3">
    <source>
        <dbReference type="EMBL" id="KAL1588148.1"/>
    </source>
</evidence>
<keyword evidence="2" id="KW-1133">Transmembrane helix</keyword>
<protein>
    <submittedName>
        <fullName evidence="3">Uncharacterized protein</fullName>
    </submittedName>
</protein>
<feature type="region of interest" description="Disordered" evidence="1">
    <location>
        <begin position="284"/>
        <end position="325"/>
    </location>
</feature>
<keyword evidence="4" id="KW-1185">Reference proteome</keyword>
<accession>A0AB34KTR5</accession>
<keyword evidence="2" id="KW-0472">Membrane</keyword>